<dbReference type="AlphaFoldDB" id="C4MEG1"/>
<protein>
    <recommendedName>
        <fullName evidence="11">ATP synthase subunit a</fullName>
    </recommendedName>
</protein>
<feature type="transmembrane region" description="Helical" evidence="12">
    <location>
        <begin position="16"/>
        <end position="37"/>
    </location>
</feature>
<evidence type="ECO:0000256" key="11">
    <source>
        <dbReference type="RuleBase" id="RU004450"/>
    </source>
</evidence>
<dbReference type="GeneID" id="7256454"/>
<reference evidence="13" key="1">
    <citation type="journal article" date="2009" name="Gene">
        <title>The complete mitochondrial genome of Watersipora subtorquata (Bryozoa, Gymnolaemata, Ctenostomata) with phylogenetic consideration of Bryozoa.</title>
        <authorList>
            <person name="Sun M."/>
            <person name="Wu Z."/>
            <person name="Shen X."/>
            <person name="Ren J."/>
            <person name="Liu X."/>
            <person name="Liu H."/>
            <person name="Liu B."/>
        </authorList>
    </citation>
    <scope>NUCLEOTIDE SEQUENCE</scope>
</reference>
<evidence type="ECO:0000313" key="13">
    <source>
        <dbReference type="EMBL" id="ABY55229.1"/>
    </source>
</evidence>
<gene>
    <name evidence="13" type="primary">ATP6</name>
</gene>
<dbReference type="SUPFAM" id="SSF81336">
    <property type="entry name" value="F1F0 ATP synthase subunit A"/>
    <property type="match status" value="1"/>
</dbReference>
<comment type="similarity">
    <text evidence="2">Belongs to the ATPase A chain family.</text>
</comment>
<dbReference type="RefSeq" id="YP_002456344.1">
    <property type="nucleotide sequence ID" value="NC_011820.2"/>
</dbReference>
<evidence type="ECO:0000256" key="6">
    <source>
        <dbReference type="ARBA" id="ARBA00022781"/>
    </source>
</evidence>
<dbReference type="EMBL" id="EU365892">
    <property type="protein sequence ID" value="ABY55229.1"/>
    <property type="molecule type" value="Genomic_DNA"/>
</dbReference>
<dbReference type="NCBIfam" id="TIGR01131">
    <property type="entry name" value="ATP_synt_6_or_A"/>
    <property type="match status" value="1"/>
</dbReference>
<evidence type="ECO:0000256" key="8">
    <source>
        <dbReference type="ARBA" id="ARBA00023065"/>
    </source>
</evidence>
<dbReference type="GO" id="GO:0045259">
    <property type="term" value="C:proton-transporting ATP synthase complex"/>
    <property type="evidence" value="ECO:0007669"/>
    <property type="project" value="UniProtKB-KW"/>
</dbReference>
<name>C4MEG1_9BILA</name>
<feature type="transmembrane region" description="Helical" evidence="12">
    <location>
        <begin position="169"/>
        <end position="193"/>
    </location>
</feature>
<sequence length="226" mass="25751">MALDIFSNFDENNKNIFSSMILLMWIPIFLTPPLKYFKTTSNRNSFMLMWKSIIFKIISRSMSKSMGMSYSIFLSWSLIVMWMNILGLMPYIFSLTSHLAINLSLALPMWMTIILLNMSYNIDSYVSHFQPLGSPTLLNPFLCLIELVSTLVQPMTLAVRITANLSTGHIMLALMGGAFASSNFMLMSILLLVGIFYIMFDLGVCVIQTYIFTLLPILYTDNHPTQ</sequence>
<evidence type="ECO:0000256" key="9">
    <source>
        <dbReference type="ARBA" id="ARBA00023136"/>
    </source>
</evidence>
<evidence type="ECO:0000256" key="7">
    <source>
        <dbReference type="ARBA" id="ARBA00022989"/>
    </source>
</evidence>
<keyword evidence="6" id="KW-0375">Hydrogen ion transport</keyword>
<keyword evidence="3" id="KW-0813">Transport</keyword>
<dbReference type="Gene3D" id="1.20.120.220">
    <property type="entry name" value="ATP synthase, F0 complex, subunit A"/>
    <property type="match status" value="1"/>
</dbReference>
<dbReference type="InterPro" id="IPR035908">
    <property type="entry name" value="F0_ATP_A_sf"/>
</dbReference>
<keyword evidence="7 12" id="KW-1133">Transmembrane helix</keyword>
<comment type="subcellular location">
    <subcellularLocation>
        <location evidence="1">Membrane</location>
        <topology evidence="1">Multi-pass membrane protein</topology>
    </subcellularLocation>
    <subcellularLocation>
        <location evidence="11">Mitochondrion inner membrane</location>
        <topology evidence="11">Multi-pass membrane protein</topology>
    </subcellularLocation>
</comment>
<organism evidence="13">
    <name type="scientific">Watersipora subtorquata</name>
    <dbReference type="NCBI Taxonomy" id="193294"/>
    <lineage>
        <taxon>Eukaryota</taxon>
        <taxon>Metazoa</taxon>
        <taxon>Spiralia</taxon>
        <taxon>Lophotrochozoa</taxon>
        <taxon>Bryozoa</taxon>
        <taxon>Gymnolaemata</taxon>
        <taxon>Cheilostomatida</taxon>
        <taxon>Flustrina</taxon>
        <taxon>Smittinoidea</taxon>
        <taxon>Watersiporidae</taxon>
        <taxon>Watersipora</taxon>
    </lineage>
</organism>
<dbReference type="InterPro" id="IPR045083">
    <property type="entry name" value="ATP_synth_F0_asu_bact/mt"/>
</dbReference>
<dbReference type="InterPro" id="IPR000568">
    <property type="entry name" value="ATP_synth_F0_asu"/>
</dbReference>
<evidence type="ECO:0000256" key="1">
    <source>
        <dbReference type="ARBA" id="ARBA00004141"/>
    </source>
</evidence>
<dbReference type="GO" id="GO:0005743">
    <property type="term" value="C:mitochondrial inner membrane"/>
    <property type="evidence" value="ECO:0007669"/>
    <property type="project" value="UniProtKB-SubCell"/>
</dbReference>
<keyword evidence="9 12" id="KW-0472">Membrane</keyword>
<keyword evidence="5 12" id="KW-0812">Transmembrane</keyword>
<dbReference type="PANTHER" id="PTHR11410">
    <property type="entry name" value="ATP SYNTHASE SUBUNIT A"/>
    <property type="match status" value="1"/>
</dbReference>
<evidence type="ECO:0000256" key="5">
    <source>
        <dbReference type="ARBA" id="ARBA00022692"/>
    </source>
</evidence>
<evidence type="ECO:0000256" key="12">
    <source>
        <dbReference type="SAM" id="Phobius"/>
    </source>
</evidence>
<accession>C4MEG1</accession>
<keyword evidence="4" id="KW-0138">CF(0)</keyword>
<evidence type="ECO:0000256" key="3">
    <source>
        <dbReference type="ARBA" id="ARBA00022448"/>
    </source>
</evidence>
<dbReference type="PRINTS" id="PR00123">
    <property type="entry name" value="ATPASEA"/>
</dbReference>
<dbReference type="CTD" id="4508"/>
<keyword evidence="10" id="KW-0066">ATP synthesis</keyword>
<proteinExistence type="inferred from homology"/>
<evidence type="ECO:0000256" key="10">
    <source>
        <dbReference type="ARBA" id="ARBA00023310"/>
    </source>
</evidence>
<evidence type="ECO:0000256" key="4">
    <source>
        <dbReference type="ARBA" id="ARBA00022547"/>
    </source>
</evidence>
<dbReference type="GO" id="GO:0046933">
    <property type="term" value="F:proton-transporting ATP synthase activity, rotational mechanism"/>
    <property type="evidence" value="ECO:0007669"/>
    <property type="project" value="TreeGrafter"/>
</dbReference>
<feature type="transmembrane region" description="Helical" evidence="12">
    <location>
        <begin position="200"/>
        <end position="219"/>
    </location>
</feature>
<evidence type="ECO:0000256" key="2">
    <source>
        <dbReference type="ARBA" id="ARBA00006810"/>
    </source>
</evidence>
<keyword evidence="8" id="KW-0406">Ion transport</keyword>
<dbReference type="PANTHER" id="PTHR11410:SF0">
    <property type="entry name" value="ATP SYNTHASE SUBUNIT A"/>
    <property type="match status" value="1"/>
</dbReference>
<geneLocation type="mitochondrion" evidence="13"/>
<feature type="transmembrane region" description="Helical" evidence="12">
    <location>
        <begin position="70"/>
        <end position="93"/>
    </location>
</feature>
<keyword evidence="13" id="KW-0496">Mitochondrion</keyword>
<feature type="transmembrane region" description="Helical" evidence="12">
    <location>
        <begin position="99"/>
        <end position="120"/>
    </location>
</feature>
<dbReference type="Pfam" id="PF00119">
    <property type="entry name" value="ATP-synt_A"/>
    <property type="match status" value="1"/>
</dbReference>